<keyword evidence="1" id="KW-1133">Transmembrane helix</keyword>
<dbReference type="OrthoDB" id="10340735at2759"/>
<keyword evidence="1" id="KW-0472">Membrane</keyword>
<dbReference type="HOGENOM" id="CLU_2278394_0_0_1"/>
<accession>A0A0A2JGR1</accession>
<dbReference type="AlphaFoldDB" id="A0A0A2JGR1"/>
<evidence type="ECO:0000313" key="2">
    <source>
        <dbReference type="EMBL" id="KGO53976.1"/>
    </source>
</evidence>
<proteinExistence type="predicted"/>
<sequence>MPNRRVEVASINQLKSIEKKNPELEHLGDGEGKPFSVAPVVQFGQRRDSPSLVEFPLCHRFLSPAVISPYAKSLIRLLLFSLPPLLHLFLCCSLCMVQSIST</sequence>
<dbReference type="RefSeq" id="XP_016596492.1">
    <property type="nucleotide sequence ID" value="XM_016739730.1"/>
</dbReference>
<dbReference type="EMBL" id="JQFZ01000239">
    <property type="protein sequence ID" value="KGO53976.1"/>
    <property type="molecule type" value="Genomic_DNA"/>
</dbReference>
<keyword evidence="3" id="KW-1185">Reference proteome</keyword>
<organism evidence="2 3">
    <name type="scientific">Penicillium expansum</name>
    <name type="common">Blue mold rot fungus</name>
    <dbReference type="NCBI Taxonomy" id="27334"/>
    <lineage>
        <taxon>Eukaryota</taxon>
        <taxon>Fungi</taxon>
        <taxon>Dikarya</taxon>
        <taxon>Ascomycota</taxon>
        <taxon>Pezizomycotina</taxon>
        <taxon>Eurotiomycetes</taxon>
        <taxon>Eurotiomycetidae</taxon>
        <taxon>Eurotiales</taxon>
        <taxon>Aspergillaceae</taxon>
        <taxon>Penicillium</taxon>
    </lineage>
</organism>
<reference evidence="2 3" key="1">
    <citation type="journal article" date="2015" name="Mol. Plant Microbe Interact.">
        <title>Genome, transcriptome, and functional analyses of Penicillium expansum provide new insights into secondary metabolism and pathogenicity.</title>
        <authorList>
            <person name="Ballester A.R."/>
            <person name="Marcet-Houben M."/>
            <person name="Levin E."/>
            <person name="Sela N."/>
            <person name="Selma-Lazaro C."/>
            <person name="Carmona L."/>
            <person name="Wisniewski M."/>
            <person name="Droby S."/>
            <person name="Gonzalez-Candelas L."/>
            <person name="Gabaldon T."/>
        </authorList>
    </citation>
    <scope>NUCLEOTIDE SEQUENCE [LARGE SCALE GENOMIC DNA]</scope>
    <source>
        <strain evidence="2 3">MD-8</strain>
    </source>
</reference>
<evidence type="ECO:0000313" key="3">
    <source>
        <dbReference type="Proteomes" id="UP000030143"/>
    </source>
</evidence>
<evidence type="ECO:0000256" key="1">
    <source>
        <dbReference type="SAM" id="Phobius"/>
    </source>
</evidence>
<keyword evidence="1" id="KW-0812">Transmembrane</keyword>
<dbReference type="Proteomes" id="UP000030143">
    <property type="component" value="Unassembled WGS sequence"/>
</dbReference>
<dbReference type="VEuPathDB" id="FungiDB:PEXP_089550"/>
<name>A0A0A2JGR1_PENEN</name>
<comment type="caution">
    <text evidence="2">The sequence shown here is derived from an EMBL/GenBank/DDBJ whole genome shotgun (WGS) entry which is preliminary data.</text>
</comment>
<protein>
    <submittedName>
        <fullName evidence="2">Uncharacterized protein</fullName>
    </submittedName>
</protein>
<feature type="transmembrane region" description="Helical" evidence="1">
    <location>
        <begin position="77"/>
        <end position="100"/>
    </location>
</feature>
<gene>
    <name evidence="2" type="ORF">PEX2_024550</name>
</gene>
<dbReference type="GeneID" id="27675149"/>